<accession>A0A915Z8A4</accession>
<name>A0A915Z8A4_9GLOM</name>
<feature type="domain" description="Integrase core" evidence="1">
    <location>
        <begin position="31"/>
        <end position="74"/>
    </location>
</feature>
<dbReference type="Pfam" id="PF24764">
    <property type="entry name" value="rva_4"/>
    <property type="match status" value="1"/>
</dbReference>
<evidence type="ECO:0000259" key="1">
    <source>
        <dbReference type="Pfam" id="PF24764"/>
    </source>
</evidence>
<gene>
    <name evidence="2" type="ORF">CHRIB12_LOCUS10178</name>
</gene>
<dbReference type="AlphaFoldDB" id="A0A915Z8A4"/>
<dbReference type="Proteomes" id="UP000684084">
    <property type="component" value="Unassembled WGS sequence"/>
</dbReference>
<proteinExistence type="predicted"/>
<sequence length="151" mass="17275">MHLKQLHGGQKLNLVVQYIPCCKANALNRWISRLIACVYCSDNNRSDTTHFKGACNYFGTPSHVRADRGGENDLLKWKASMECHTENQQTPMQLYTKGMIQYGFRGMEEEIVNPNDYGIDWDGPISKSNDDVDVIVDKPKQIINIIFYNLC</sequence>
<dbReference type="OrthoDB" id="2411050at2759"/>
<reference evidence="2" key="1">
    <citation type="submission" date="2020-05" db="EMBL/GenBank/DDBJ databases">
        <authorList>
            <person name="Rincon C."/>
            <person name="Sanders R I."/>
            <person name="Robbins C."/>
            <person name="Chaturvedi A."/>
        </authorList>
    </citation>
    <scope>NUCLEOTIDE SEQUENCE</scope>
    <source>
        <strain evidence="2">CHB12</strain>
    </source>
</reference>
<dbReference type="InterPro" id="IPR058913">
    <property type="entry name" value="Integrase_dom_put"/>
</dbReference>
<organism evidence="2 3">
    <name type="scientific">Rhizophagus irregularis</name>
    <dbReference type="NCBI Taxonomy" id="588596"/>
    <lineage>
        <taxon>Eukaryota</taxon>
        <taxon>Fungi</taxon>
        <taxon>Fungi incertae sedis</taxon>
        <taxon>Mucoromycota</taxon>
        <taxon>Glomeromycotina</taxon>
        <taxon>Glomeromycetes</taxon>
        <taxon>Glomerales</taxon>
        <taxon>Glomeraceae</taxon>
        <taxon>Rhizophagus</taxon>
    </lineage>
</organism>
<evidence type="ECO:0000313" key="3">
    <source>
        <dbReference type="Proteomes" id="UP000684084"/>
    </source>
</evidence>
<protein>
    <recommendedName>
        <fullName evidence="1">Integrase core domain-containing protein</fullName>
    </recommendedName>
</protein>
<evidence type="ECO:0000313" key="2">
    <source>
        <dbReference type="EMBL" id="CAB5364853.1"/>
    </source>
</evidence>
<dbReference type="VEuPathDB" id="FungiDB:RhiirFUN_019914"/>
<dbReference type="EMBL" id="CAGKOT010000020">
    <property type="protein sequence ID" value="CAB5364853.1"/>
    <property type="molecule type" value="Genomic_DNA"/>
</dbReference>
<comment type="caution">
    <text evidence="2">The sequence shown here is derived from an EMBL/GenBank/DDBJ whole genome shotgun (WGS) entry which is preliminary data.</text>
</comment>